<reference evidence="4" key="1">
    <citation type="submission" date="2016-11" db="UniProtKB">
        <authorList>
            <consortium name="WormBaseParasite"/>
        </authorList>
    </citation>
    <scope>IDENTIFICATION</scope>
</reference>
<evidence type="ECO:0000259" key="2">
    <source>
        <dbReference type="Pfam" id="PF00962"/>
    </source>
</evidence>
<name>A0A1I7XS84_HETBA</name>
<protein>
    <submittedName>
        <fullName evidence="4">A_deaminase domain-containing protein</fullName>
    </submittedName>
</protein>
<proteinExistence type="predicted"/>
<dbReference type="WBParaSite" id="Hba_20348">
    <property type="protein sequence ID" value="Hba_20348"/>
    <property type="gene ID" value="Hba_20348"/>
</dbReference>
<dbReference type="Proteomes" id="UP000095283">
    <property type="component" value="Unplaced"/>
</dbReference>
<feature type="domain" description="Adenosine deaminase" evidence="2">
    <location>
        <begin position="168"/>
        <end position="220"/>
    </location>
</feature>
<dbReference type="Pfam" id="PF00962">
    <property type="entry name" value="A_deaminase"/>
    <property type="match status" value="1"/>
</dbReference>
<accession>A0A1I7XS84</accession>
<feature type="transmembrane region" description="Helical" evidence="1">
    <location>
        <begin position="225"/>
        <end position="246"/>
    </location>
</feature>
<dbReference type="Gene3D" id="3.20.20.140">
    <property type="entry name" value="Metal-dependent hydrolases"/>
    <property type="match status" value="1"/>
</dbReference>
<evidence type="ECO:0000313" key="4">
    <source>
        <dbReference type="WBParaSite" id="Hba_20348"/>
    </source>
</evidence>
<keyword evidence="3" id="KW-1185">Reference proteome</keyword>
<sequence>MKPPNTWKKCSKGIKYTKEGVVALLPPKESVVYADEGIIELADESIPQRAGIFYLPHKGVWKPAKAIPLRIVFDASQKSRSSPSLNDCIYEVLSFINSIYEIICSKAAFVQIRPAEEYKDLARFLWVRDTILSISRIFTRVPFGINASPSILNMNISKRMMKMRATDLPHLGVVAIDVAGSAHGADEQYDHKVVEMFTEAYKRGIHRTVHAGESGGPKEVFRVRFIVIVFLSGNFIVLFVINYNLLSRSCCSGLEKSPYNHQLNAAHSCFLPTDEKLILVDRILAAEPKF</sequence>
<keyword evidence="1" id="KW-1133">Transmembrane helix</keyword>
<keyword evidence="1" id="KW-0812">Transmembrane</keyword>
<dbReference type="GO" id="GO:0019239">
    <property type="term" value="F:deaminase activity"/>
    <property type="evidence" value="ECO:0007669"/>
    <property type="project" value="InterPro"/>
</dbReference>
<dbReference type="InterPro" id="IPR001365">
    <property type="entry name" value="A_deaminase_dom"/>
</dbReference>
<keyword evidence="1" id="KW-0472">Membrane</keyword>
<dbReference type="AlphaFoldDB" id="A0A1I7XS84"/>
<organism evidence="3 4">
    <name type="scientific">Heterorhabditis bacteriophora</name>
    <name type="common">Entomopathogenic nematode worm</name>
    <dbReference type="NCBI Taxonomy" id="37862"/>
    <lineage>
        <taxon>Eukaryota</taxon>
        <taxon>Metazoa</taxon>
        <taxon>Ecdysozoa</taxon>
        <taxon>Nematoda</taxon>
        <taxon>Chromadorea</taxon>
        <taxon>Rhabditida</taxon>
        <taxon>Rhabditina</taxon>
        <taxon>Rhabditomorpha</taxon>
        <taxon>Strongyloidea</taxon>
        <taxon>Heterorhabditidae</taxon>
        <taxon>Heterorhabditis</taxon>
    </lineage>
</organism>
<evidence type="ECO:0000256" key="1">
    <source>
        <dbReference type="SAM" id="Phobius"/>
    </source>
</evidence>
<evidence type="ECO:0000313" key="3">
    <source>
        <dbReference type="Proteomes" id="UP000095283"/>
    </source>
</evidence>